<dbReference type="Proteomes" id="UP000259211">
    <property type="component" value="Unassembled WGS sequence"/>
</dbReference>
<dbReference type="InterPro" id="IPR001296">
    <property type="entry name" value="Glyco_trans_1"/>
</dbReference>
<dbReference type="GO" id="GO:1901137">
    <property type="term" value="P:carbohydrate derivative biosynthetic process"/>
    <property type="evidence" value="ECO:0007669"/>
    <property type="project" value="UniProtKB-ARBA"/>
</dbReference>
<name>A0A3E2DGM0_9ACTN</name>
<evidence type="ECO:0000259" key="4">
    <source>
        <dbReference type="Pfam" id="PF13439"/>
    </source>
</evidence>
<dbReference type="PANTHER" id="PTHR45947">
    <property type="entry name" value="SULFOQUINOVOSYL TRANSFERASE SQD2"/>
    <property type="match status" value="1"/>
</dbReference>
<dbReference type="PANTHER" id="PTHR45947:SF3">
    <property type="entry name" value="SULFOQUINOVOSYL TRANSFERASE SQD2"/>
    <property type="match status" value="1"/>
</dbReference>
<dbReference type="Gene3D" id="3.40.50.2000">
    <property type="entry name" value="Glycogen Phosphorylase B"/>
    <property type="match status" value="2"/>
</dbReference>
<dbReference type="InterPro" id="IPR028098">
    <property type="entry name" value="Glyco_trans_4-like_N"/>
</dbReference>
<evidence type="ECO:0000256" key="2">
    <source>
        <dbReference type="ARBA" id="ARBA00022679"/>
    </source>
</evidence>
<dbReference type="Pfam" id="PF00534">
    <property type="entry name" value="Glycos_transf_1"/>
    <property type="match status" value="1"/>
</dbReference>
<dbReference type="RefSeq" id="WP_117189316.1">
    <property type="nucleotide sequence ID" value="NZ_NOWI01000005.1"/>
</dbReference>
<dbReference type="AlphaFoldDB" id="A0A3E2DGM0"/>
<evidence type="ECO:0000313" key="6">
    <source>
        <dbReference type="Proteomes" id="UP000259211"/>
    </source>
</evidence>
<keyword evidence="1" id="KW-0328">Glycosyltransferase</keyword>
<evidence type="ECO:0000256" key="1">
    <source>
        <dbReference type="ARBA" id="ARBA00022676"/>
    </source>
</evidence>
<evidence type="ECO:0000259" key="3">
    <source>
        <dbReference type="Pfam" id="PF00534"/>
    </source>
</evidence>
<organism evidence="5 6">
    <name type="scientific">Cutibacterium avidum</name>
    <dbReference type="NCBI Taxonomy" id="33010"/>
    <lineage>
        <taxon>Bacteria</taxon>
        <taxon>Bacillati</taxon>
        <taxon>Actinomycetota</taxon>
        <taxon>Actinomycetes</taxon>
        <taxon>Propionibacteriales</taxon>
        <taxon>Propionibacteriaceae</taxon>
        <taxon>Cutibacterium</taxon>
    </lineage>
</organism>
<feature type="domain" description="Glycosyltransferase subfamily 4-like N-terminal" evidence="4">
    <location>
        <begin position="24"/>
        <end position="186"/>
    </location>
</feature>
<sequence length="370" mass="39750">MRVMVLARGAPSPEAPLRGIFEYDQAVALRQQAHEVVLAVLDARSARHWRKFGTRVEHAVERDDGITVVRLDVPVGAVSARTDHRVHAWAARRLHRTVTSEWGTPDVIHAHFARFAAAATRAECPEPLVWTEHDSHLANPDRRLTEDISVAGDRADAVVSVSQGLSSRLAGHGITSTVIPNIVDVDLFDRPARRHEGTVVVSVATLNPGKGMVELAHAVEQVPGVQLRIIGDGPQRRPLETIAANNPNIVLLGTQPRERIAEELAGADAFALASHSETFGVVCAEALAAGLPVLTTECGGPQEFIDDSNGMVVPVGDVDALADGLQQVLGRSWDRAAIAWQARSRFAAGPVVDQLEAVYRQAISSHVTTG</sequence>
<accession>A0A3E2DGM0</accession>
<feature type="domain" description="Glycosyl transferase family 1" evidence="3">
    <location>
        <begin position="191"/>
        <end position="342"/>
    </location>
</feature>
<dbReference type="SUPFAM" id="SSF53756">
    <property type="entry name" value="UDP-Glycosyltransferase/glycogen phosphorylase"/>
    <property type="match status" value="1"/>
</dbReference>
<keyword evidence="2 5" id="KW-0808">Transferase</keyword>
<dbReference type="GO" id="GO:0016757">
    <property type="term" value="F:glycosyltransferase activity"/>
    <property type="evidence" value="ECO:0007669"/>
    <property type="project" value="UniProtKB-KW"/>
</dbReference>
<dbReference type="Pfam" id="PF13439">
    <property type="entry name" value="Glyco_transf_4"/>
    <property type="match status" value="1"/>
</dbReference>
<proteinExistence type="predicted"/>
<reference evidence="5 6" key="1">
    <citation type="submission" date="2017-07" db="EMBL/GenBank/DDBJ databases">
        <authorList>
            <person name="Sun Z.S."/>
            <person name="Albrecht U."/>
            <person name="Echele G."/>
            <person name="Lee C.C."/>
        </authorList>
    </citation>
    <scope>NUCLEOTIDE SEQUENCE [LARGE SCALE GENOMIC DNA]</scope>
    <source>
        <strain evidence="5 6">P16-029</strain>
    </source>
</reference>
<gene>
    <name evidence="5" type="ORF">CHT91_06680</name>
</gene>
<dbReference type="InterPro" id="IPR050194">
    <property type="entry name" value="Glycosyltransferase_grp1"/>
</dbReference>
<dbReference type="EMBL" id="NOWI01000005">
    <property type="protein sequence ID" value="RFT44512.1"/>
    <property type="molecule type" value="Genomic_DNA"/>
</dbReference>
<evidence type="ECO:0000313" key="5">
    <source>
        <dbReference type="EMBL" id="RFT44512.1"/>
    </source>
</evidence>
<comment type="caution">
    <text evidence="5">The sequence shown here is derived from an EMBL/GenBank/DDBJ whole genome shotgun (WGS) entry which is preliminary data.</text>
</comment>
<protein>
    <submittedName>
        <fullName evidence="5">Glycosyl transferase family 1</fullName>
    </submittedName>
</protein>